<sequence>MLLNKAEMLDDIIAYDQALASEDELVPAEIVKRLLNGENKIKVWREHRSLTQSGLAESCKMAQASIAQMESGKRTGTVAALKK</sequence>
<dbReference type="Proteomes" id="UP001524499">
    <property type="component" value="Unassembled WGS sequence"/>
</dbReference>
<keyword evidence="3" id="KW-1185">Reference proteome</keyword>
<reference evidence="2 3" key="1">
    <citation type="submission" date="2022-07" db="EMBL/GenBank/DDBJ databases">
        <title>Methylomonas rivi sp. nov., Methylomonas rosea sp. nov., Methylomonas aureus sp. nov. and Methylomonas subterranea sp. nov., four novel methanotrophs isolated from a freshwater creek and the deep terrestrial subsurface.</title>
        <authorList>
            <person name="Abin C."/>
            <person name="Sankaranarayanan K."/>
            <person name="Garner C."/>
            <person name="Sindelar R."/>
            <person name="Kotary K."/>
            <person name="Garner R."/>
            <person name="Barclay S."/>
            <person name="Lawson P."/>
            <person name="Krumholz L."/>
        </authorList>
    </citation>
    <scope>NUCLEOTIDE SEQUENCE [LARGE SCALE GENOMIC DNA]</scope>
    <source>
        <strain evidence="2 3">SURF-2</strain>
    </source>
</reference>
<dbReference type="PROSITE" id="PS50943">
    <property type="entry name" value="HTH_CROC1"/>
    <property type="match status" value="1"/>
</dbReference>
<name>A0ABT1TD81_9GAMM</name>
<evidence type="ECO:0000313" key="3">
    <source>
        <dbReference type="Proteomes" id="UP001524499"/>
    </source>
</evidence>
<accession>A0ABT1TD81</accession>
<dbReference type="Gene3D" id="1.10.260.40">
    <property type="entry name" value="lambda repressor-like DNA-binding domains"/>
    <property type="match status" value="1"/>
</dbReference>
<dbReference type="CDD" id="cd00093">
    <property type="entry name" value="HTH_XRE"/>
    <property type="match status" value="1"/>
</dbReference>
<dbReference type="RefSeq" id="WP_256601094.1">
    <property type="nucleotide sequence ID" value="NZ_JANIBJ010000006.1"/>
</dbReference>
<organism evidence="2 3">
    <name type="scientific">Methylomonas subterranea</name>
    <dbReference type="NCBI Taxonomy" id="2952225"/>
    <lineage>
        <taxon>Bacteria</taxon>
        <taxon>Pseudomonadati</taxon>
        <taxon>Pseudomonadota</taxon>
        <taxon>Gammaproteobacteria</taxon>
        <taxon>Methylococcales</taxon>
        <taxon>Methylococcaceae</taxon>
        <taxon>Methylomonas</taxon>
    </lineage>
</organism>
<proteinExistence type="predicted"/>
<dbReference type="InterPro" id="IPR010982">
    <property type="entry name" value="Lambda_DNA-bd_dom_sf"/>
</dbReference>
<protein>
    <submittedName>
        <fullName evidence="2">Helix-turn-helix domain-containing protein</fullName>
    </submittedName>
</protein>
<dbReference type="Pfam" id="PF01381">
    <property type="entry name" value="HTH_3"/>
    <property type="match status" value="1"/>
</dbReference>
<feature type="domain" description="HTH cro/C1-type" evidence="1">
    <location>
        <begin position="41"/>
        <end position="83"/>
    </location>
</feature>
<gene>
    <name evidence="2" type="ORF">NP590_04715</name>
</gene>
<comment type="caution">
    <text evidence="2">The sequence shown here is derived from an EMBL/GenBank/DDBJ whole genome shotgun (WGS) entry which is preliminary data.</text>
</comment>
<evidence type="ECO:0000313" key="2">
    <source>
        <dbReference type="EMBL" id="MCQ8103401.1"/>
    </source>
</evidence>
<dbReference type="SUPFAM" id="SSF47413">
    <property type="entry name" value="lambda repressor-like DNA-binding domains"/>
    <property type="match status" value="1"/>
</dbReference>
<evidence type="ECO:0000259" key="1">
    <source>
        <dbReference type="PROSITE" id="PS50943"/>
    </source>
</evidence>
<dbReference type="InterPro" id="IPR001387">
    <property type="entry name" value="Cro/C1-type_HTH"/>
</dbReference>
<dbReference type="EMBL" id="JANIBJ010000006">
    <property type="protein sequence ID" value="MCQ8103401.1"/>
    <property type="molecule type" value="Genomic_DNA"/>
</dbReference>